<dbReference type="Proteomes" id="UP000324222">
    <property type="component" value="Unassembled WGS sequence"/>
</dbReference>
<reference evidence="2 3" key="1">
    <citation type="submission" date="2019-05" db="EMBL/GenBank/DDBJ databases">
        <title>Another draft genome of Portunus trituberculatus and its Hox gene families provides insights of decapod evolution.</title>
        <authorList>
            <person name="Jeong J.-H."/>
            <person name="Song I."/>
            <person name="Kim S."/>
            <person name="Choi T."/>
            <person name="Kim D."/>
            <person name="Ryu S."/>
            <person name="Kim W."/>
        </authorList>
    </citation>
    <scope>NUCLEOTIDE SEQUENCE [LARGE SCALE GENOMIC DNA]</scope>
    <source>
        <tissue evidence="2">Muscle</tissue>
    </source>
</reference>
<keyword evidence="3" id="KW-1185">Reference proteome</keyword>
<proteinExistence type="predicted"/>
<evidence type="ECO:0000256" key="1">
    <source>
        <dbReference type="SAM" id="MobiDB-lite"/>
    </source>
</evidence>
<organism evidence="2 3">
    <name type="scientific">Portunus trituberculatus</name>
    <name type="common">Swimming crab</name>
    <name type="synonym">Neptunus trituberculatus</name>
    <dbReference type="NCBI Taxonomy" id="210409"/>
    <lineage>
        <taxon>Eukaryota</taxon>
        <taxon>Metazoa</taxon>
        <taxon>Ecdysozoa</taxon>
        <taxon>Arthropoda</taxon>
        <taxon>Crustacea</taxon>
        <taxon>Multicrustacea</taxon>
        <taxon>Malacostraca</taxon>
        <taxon>Eumalacostraca</taxon>
        <taxon>Eucarida</taxon>
        <taxon>Decapoda</taxon>
        <taxon>Pleocyemata</taxon>
        <taxon>Brachyura</taxon>
        <taxon>Eubrachyura</taxon>
        <taxon>Portunoidea</taxon>
        <taxon>Portunidae</taxon>
        <taxon>Portuninae</taxon>
        <taxon>Portunus</taxon>
    </lineage>
</organism>
<dbReference type="EMBL" id="VSRR010000229">
    <property type="protein sequence ID" value="MPC12660.1"/>
    <property type="molecule type" value="Genomic_DNA"/>
</dbReference>
<feature type="compositionally biased region" description="Basic and acidic residues" evidence="1">
    <location>
        <begin position="1"/>
        <end position="14"/>
    </location>
</feature>
<dbReference type="AlphaFoldDB" id="A0A5B7CTC0"/>
<comment type="caution">
    <text evidence="2">The sequence shown here is derived from an EMBL/GenBank/DDBJ whole genome shotgun (WGS) entry which is preliminary data.</text>
</comment>
<evidence type="ECO:0000313" key="2">
    <source>
        <dbReference type="EMBL" id="MPC12660.1"/>
    </source>
</evidence>
<name>A0A5B7CTC0_PORTR</name>
<sequence length="113" mass="12163">MKQEEEEIRKERRKEGKKRRKDDSAFASTNFSRSPVHFTLIGCNRFRFGEAGLGWSGGGGCWGRGGPDGEMRGESGWRRVGARLGRAGRGGAGQGGAGLVEASGNCEAQVLEF</sequence>
<feature type="region of interest" description="Disordered" evidence="1">
    <location>
        <begin position="1"/>
        <end position="28"/>
    </location>
</feature>
<gene>
    <name evidence="2" type="ORF">E2C01_005363</name>
</gene>
<protein>
    <submittedName>
        <fullName evidence="2">Uncharacterized protein</fullName>
    </submittedName>
</protein>
<accession>A0A5B7CTC0</accession>
<evidence type="ECO:0000313" key="3">
    <source>
        <dbReference type="Proteomes" id="UP000324222"/>
    </source>
</evidence>